<keyword evidence="1" id="KW-0472">Membrane</keyword>
<dbReference type="InterPro" id="IPR012373">
    <property type="entry name" value="Ferrdict_sens_TM"/>
</dbReference>
<dbReference type="InterPro" id="IPR032508">
    <property type="entry name" value="FecR_C"/>
</dbReference>
<dbReference type="Proteomes" id="UP000242849">
    <property type="component" value="Unassembled WGS sequence"/>
</dbReference>
<proteinExistence type="predicted"/>
<organism evidence="4 5">
    <name type="scientific">Pseudomonas anguilliseptica</name>
    <dbReference type="NCBI Taxonomy" id="53406"/>
    <lineage>
        <taxon>Bacteria</taxon>
        <taxon>Pseudomonadati</taxon>
        <taxon>Pseudomonadota</taxon>
        <taxon>Gammaproteobacteria</taxon>
        <taxon>Pseudomonadales</taxon>
        <taxon>Pseudomonadaceae</taxon>
        <taxon>Pseudomonas</taxon>
    </lineage>
</organism>
<dbReference type="GO" id="GO:0016989">
    <property type="term" value="F:sigma factor antagonist activity"/>
    <property type="evidence" value="ECO:0007669"/>
    <property type="project" value="TreeGrafter"/>
</dbReference>
<name>A0A1H5LP11_PSEAG</name>
<evidence type="ECO:0000313" key="5">
    <source>
        <dbReference type="Proteomes" id="UP000242849"/>
    </source>
</evidence>
<dbReference type="Gene3D" id="3.55.50.30">
    <property type="match status" value="1"/>
</dbReference>
<dbReference type="EMBL" id="FNSC01000002">
    <property type="protein sequence ID" value="SEE77928.1"/>
    <property type="molecule type" value="Genomic_DNA"/>
</dbReference>
<evidence type="ECO:0000259" key="3">
    <source>
        <dbReference type="Pfam" id="PF16344"/>
    </source>
</evidence>
<sequence length="275" mass="30287">MNRPADEHNPTDDALTRHRDELKKRFPLPSPPQKTRHHNSISGVLAVLMVLAGGLFWLDPAYHRDVYISAAGQVQRLELDDGSRVTLDGASQIEVSWHLRSRRVALQAGQALFDVAPALYRPFRTLAGSTEITVLGTRYNVSRLADSVRISVVEGRVGVRGQTTEQLLSPGHQLLSRSGQLGEPTQVDAQALSGWTEGRLVFERTPLIEVLDTLERQQNTAVHLATPDLAQLPVSGTFERANLGTLLTLLPQILPVELHTATDGTLSLSRRNLKK</sequence>
<evidence type="ECO:0000313" key="4">
    <source>
        <dbReference type="EMBL" id="SEE77928.1"/>
    </source>
</evidence>
<dbReference type="PIRSF" id="PIRSF018266">
    <property type="entry name" value="FecR"/>
    <property type="match status" value="1"/>
</dbReference>
<evidence type="ECO:0000259" key="2">
    <source>
        <dbReference type="Pfam" id="PF04773"/>
    </source>
</evidence>
<reference evidence="5" key="1">
    <citation type="submission" date="2016-10" db="EMBL/GenBank/DDBJ databases">
        <authorList>
            <person name="Varghese N."/>
            <person name="Submissions S."/>
        </authorList>
    </citation>
    <scope>NUCLEOTIDE SEQUENCE [LARGE SCALE GENOMIC DNA]</scope>
    <source>
        <strain evidence="5">DSM 12111</strain>
    </source>
</reference>
<feature type="domain" description="Protein FecR C-terminal" evidence="3">
    <location>
        <begin position="199"/>
        <end position="257"/>
    </location>
</feature>
<dbReference type="InterPro" id="IPR006860">
    <property type="entry name" value="FecR"/>
</dbReference>
<dbReference type="AlphaFoldDB" id="A0A1H5LP11"/>
<evidence type="ECO:0000256" key="1">
    <source>
        <dbReference type="SAM" id="Phobius"/>
    </source>
</evidence>
<keyword evidence="5" id="KW-1185">Reference proteome</keyword>
<gene>
    <name evidence="4" type="ORF">SAMN05421553_5097</name>
</gene>
<dbReference type="RefSeq" id="WP_090387973.1">
    <property type="nucleotide sequence ID" value="NZ_CP156749.1"/>
</dbReference>
<keyword evidence="1" id="KW-0812">Transmembrane</keyword>
<dbReference type="Gene3D" id="2.60.120.1440">
    <property type="match status" value="1"/>
</dbReference>
<dbReference type="STRING" id="53406.SAMN05421553_5097"/>
<dbReference type="PANTHER" id="PTHR30273:SF2">
    <property type="entry name" value="PROTEIN FECR"/>
    <property type="match status" value="1"/>
</dbReference>
<accession>A0A1H5LP11</accession>
<feature type="transmembrane region" description="Helical" evidence="1">
    <location>
        <begin position="40"/>
        <end position="58"/>
    </location>
</feature>
<dbReference type="OrthoDB" id="9771237at2"/>
<protein>
    <submittedName>
        <fullName evidence="4">FecR family protein</fullName>
    </submittedName>
</protein>
<dbReference type="PANTHER" id="PTHR30273">
    <property type="entry name" value="PERIPLASMIC SIGNAL SENSOR AND SIGMA FACTOR ACTIVATOR FECR-RELATED"/>
    <property type="match status" value="1"/>
</dbReference>
<dbReference type="Pfam" id="PF16344">
    <property type="entry name" value="FecR_C"/>
    <property type="match status" value="1"/>
</dbReference>
<feature type="domain" description="FecR protein" evidence="2">
    <location>
        <begin position="66"/>
        <end position="157"/>
    </location>
</feature>
<keyword evidence="1" id="KW-1133">Transmembrane helix</keyword>
<dbReference type="Pfam" id="PF04773">
    <property type="entry name" value="FecR"/>
    <property type="match status" value="1"/>
</dbReference>